<proteinExistence type="predicted"/>
<dbReference type="InterPro" id="IPR000719">
    <property type="entry name" value="Prot_kinase_dom"/>
</dbReference>
<keyword evidence="4" id="KW-1185">Reference proteome</keyword>
<feature type="domain" description="Protein kinase" evidence="2">
    <location>
        <begin position="248"/>
        <end position="546"/>
    </location>
</feature>
<dbReference type="PROSITE" id="PS50011">
    <property type="entry name" value="PROTEIN_KINASE_DOM"/>
    <property type="match status" value="2"/>
</dbReference>
<dbReference type="Pfam" id="PF24476">
    <property type="entry name" value="DUF7580"/>
    <property type="match status" value="1"/>
</dbReference>
<dbReference type="EMBL" id="LASV01000129">
    <property type="protein sequence ID" value="KKA22720.1"/>
    <property type="molecule type" value="Genomic_DNA"/>
</dbReference>
<dbReference type="OrthoDB" id="1046782at2759"/>
<dbReference type="GeneID" id="25315613"/>
<feature type="compositionally biased region" description="Basic and acidic residues" evidence="1">
    <location>
        <begin position="1023"/>
        <end position="1039"/>
    </location>
</feature>
<evidence type="ECO:0000313" key="3">
    <source>
        <dbReference type="EMBL" id="KKA22720.1"/>
    </source>
</evidence>
<dbReference type="PANTHER" id="PTHR37542">
    <property type="entry name" value="HELO DOMAIN-CONTAINING PROTEIN-RELATED"/>
    <property type="match status" value="1"/>
</dbReference>
<dbReference type="InterPro" id="IPR011009">
    <property type="entry name" value="Kinase-like_dom_sf"/>
</dbReference>
<feature type="domain" description="Protein kinase" evidence="2">
    <location>
        <begin position="716"/>
        <end position="1017"/>
    </location>
</feature>
<dbReference type="Gene3D" id="3.30.200.20">
    <property type="entry name" value="Phosphorylase Kinase, domain 1"/>
    <property type="match status" value="1"/>
</dbReference>
<dbReference type="Gene3D" id="1.10.510.10">
    <property type="entry name" value="Transferase(Phosphotransferase) domain 1"/>
    <property type="match status" value="2"/>
</dbReference>
<dbReference type="SUPFAM" id="SSF56112">
    <property type="entry name" value="Protein kinase-like (PK-like)"/>
    <property type="match status" value="2"/>
</dbReference>
<dbReference type="STRING" id="1408163.A0A0F4YXB4"/>
<dbReference type="Pfam" id="PF00069">
    <property type="entry name" value="Pkinase"/>
    <property type="match status" value="1"/>
</dbReference>
<dbReference type="GO" id="GO:0004672">
    <property type="term" value="F:protein kinase activity"/>
    <property type="evidence" value="ECO:0007669"/>
    <property type="project" value="InterPro"/>
</dbReference>
<sequence length="1039" mass="118498">MLGLRGCSAAAVLPSLKAFPASLLLHSRLVHNISQPRSLALSRVMATCRVPNRYVARSDLIALLDRLFPGQYIVTVRHSIEIRDATNPSQEHSDAWVVSNISRELTERLQRRINEIRVENADSKRFVPERELYDVMTRDVIAKVVVDFTPFDHSEEVVDFIINGAQKVFGVLVLIGYVGYLEHFIRKDQLQARPVDDLLPLAKPVLQEILNDNYIAELFHEKQWEFCVPVFSGRIIPRAFERQTILPYLADSFLSAGGYGSVHKVEIHPSHRPQNFETTTVFVRKELELDDSTYENEVRVLSTLQRLQHPNILKLVGCYTYNSKHNLIFPYIPDGTLRKFLKQEKPPNLTREEMFCSVAGLASATWALHEFALEDTEPSHKGHHQDLRPDNILVDGDRFILADFGLSSIKSMEEVSKTPFKGRRGYCQAPECADLGHPYQEHETTRATDIFSLGCIIADILIYLVKGPAGVEKFNHNREFHMPPMCYYLYHKGESSNEAVAASLKKVADEDGSQSMRDVVQLVSSMLEILPNKRPAAAAVTATLYLSIIKAFAEQFTVLFAQFTSSFPDAFIEEARFQSWAWSQDSELYSSSSGATTTAKIFDSTIEILRQMKHALESIDENASDLDCRSFLEVRTLNTQLLNMLSPERRSSARSRLESILLANMEPGSAVYQTLRSAFGDSRLTQIADTKHLVAQVEGATTPLTKPSFKIISGPIAYTRQIGQYKIAKIRRDQHGQGKWAIVETIQYQDQLRRQRLLPRIYALCDLLTTDHLRQQLCIPPFHGLKDNVDAFCFEMVYDFPNEHKGGLSGLSPLSLRQLLTEREPSKFPSWESRLKLGFELAESLAAFHDVNWFHKDLTSFSVLFFPTHQTSPSARASRPYLLGFQHSRSAIDDFTEGPLQDRKHHRYHDPRYICVENHQFTRFRPQFDYYSLGILLVEIGFWDTIDAVMDEYKNEDNHVFSASLIKHKLPTLSFSMGSRYANIVKQCLTGLGEQAPTNLLFKQKVVMPLKSLNRFYPAQEPEPDRKREREGEGEITRR</sequence>
<dbReference type="InterPro" id="IPR056002">
    <property type="entry name" value="DUF7580"/>
</dbReference>
<evidence type="ECO:0000313" key="4">
    <source>
        <dbReference type="Proteomes" id="UP000053958"/>
    </source>
</evidence>
<comment type="caution">
    <text evidence="3">The sequence shown here is derived from an EMBL/GenBank/DDBJ whole genome shotgun (WGS) entry which is preliminary data.</text>
</comment>
<feature type="region of interest" description="Disordered" evidence="1">
    <location>
        <begin position="1018"/>
        <end position="1039"/>
    </location>
</feature>
<reference evidence="3 4" key="1">
    <citation type="submission" date="2015-04" db="EMBL/GenBank/DDBJ databases">
        <authorList>
            <person name="Heijne W.H."/>
            <person name="Fedorova N.D."/>
            <person name="Nierman W.C."/>
            <person name="Vollebregt A.W."/>
            <person name="Zhao Z."/>
            <person name="Wu L."/>
            <person name="Kumar M."/>
            <person name="Stam H."/>
            <person name="van den Berg M.A."/>
            <person name="Pel H.J."/>
        </authorList>
    </citation>
    <scope>NUCLEOTIDE SEQUENCE [LARGE SCALE GENOMIC DNA]</scope>
    <source>
        <strain evidence="3 4">CBS 393.64</strain>
    </source>
</reference>
<dbReference type="AlphaFoldDB" id="A0A0F4YXB4"/>
<gene>
    <name evidence="3" type="ORF">T310_3263</name>
</gene>
<accession>A0A0F4YXB4</accession>
<dbReference type="Proteomes" id="UP000053958">
    <property type="component" value="Unassembled WGS sequence"/>
</dbReference>
<organism evidence="3 4">
    <name type="scientific">Rasamsonia emersonii (strain ATCC 16479 / CBS 393.64 / IMI 116815)</name>
    <dbReference type="NCBI Taxonomy" id="1408163"/>
    <lineage>
        <taxon>Eukaryota</taxon>
        <taxon>Fungi</taxon>
        <taxon>Dikarya</taxon>
        <taxon>Ascomycota</taxon>
        <taxon>Pezizomycotina</taxon>
        <taxon>Eurotiomycetes</taxon>
        <taxon>Eurotiomycetidae</taxon>
        <taxon>Eurotiales</taxon>
        <taxon>Trichocomaceae</taxon>
        <taxon>Rasamsonia</taxon>
    </lineage>
</organism>
<protein>
    <recommendedName>
        <fullName evidence="2">Protein kinase domain-containing protein</fullName>
    </recommendedName>
</protein>
<dbReference type="GO" id="GO:0005524">
    <property type="term" value="F:ATP binding"/>
    <property type="evidence" value="ECO:0007669"/>
    <property type="project" value="InterPro"/>
</dbReference>
<dbReference type="RefSeq" id="XP_013329332.1">
    <property type="nucleotide sequence ID" value="XM_013473878.1"/>
</dbReference>
<name>A0A0F4YXB4_RASE3</name>
<evidence type="ECO:0000256" key="1">
    <source>
        <dbReference type="SAM" id="MobiDB-lite"/>
    </source>
</evidence>
<dbReference type="PANTHER" id="PTHR37542:SF3">
    <property type="entry name" value="PRION-INHIBITION AND PROPAGATION HELO DOMAIN-CONTAINING PROTEIN"/>
    <property type="match status" value="1"/>
</dbReference>
<evidence type="ECO:0000259" key="2">
    <source>
        <dbReference type="PROSITE" id="PS50011"/>
    </source>
</evidence>
<dbReference type="CDD" id="cd00180">
    <property type="entry name" value="PKc"/>
    <property type="match status" value="1"/>
</dbReference>